<dbReference type="EMBL" id="JNFP01000043">
    <property type="protein sequence ID" value="KIA61549.1"/>
    <property type="molecule type" value="Genomic_DNA"/>
</dbReference>
<keyword evidence="2" id="KW-0812">Transmembrane</keyword>
<comment type="caution">
    <text evidence="3">The sequence shown here is derived from an EMBL/GenBank/DDBJ whole genome shotgun (WGS) entry which is preliminary data.</text>
</comment>
<dbReference type="NCBIfam" id="TIGR03931">
    <property type="entry name" value="T7SS_Rv3446c"/>
    <property type="match status" value="1"/>
</dbReference>
<accession>A0ABR4Z935</accession>
<reference evidence="3 4" key="1">
    <citation type="journal article" date="2014" name="Int. J. Syst. Evol. Microbiol.">
        <title>Nocardia vulneris sp. nov., isolated from wounds of human patients in North America.</title>
        <authorList>
            <person name="Lasker B.A."/>
            <person name="Bell M."/>
            <person name="Klenk H.P."/>
            <person name="Sproer C."/>
            <person name="Schumann C."/>
            <person name="Schumann P."/>
            <person name="Brown J.M."/>
        </authorList>
    </citation>
    <scope>NUCLEOTIDE SEQUENCE [LARGE SCALE GENOMIC DNA]</scope>
    <source>
        <strain evidence="3 4">W9851</strain>
    </source>
</reference>
<dbReference type="RefSeq" id="WP_043677283.1">
    <property type="nucleotide sequence ID" value="NZ_BDCI01000026.1"/>
</dbReference>
<keyword evidence="2" id="KW-1133">Transmembrane helix</keyword>
<evidence type="ECO:0000313" key="4">
    <source>
        <dbReference type="Proteomes" id="UP000031364"/>
    </source>
</evidence>
<keyword evidence="4" id="KW-1185">Reference proteome</keyword>
<dbReference type="Proteomes" id="UP000031364">
    <property type="component" value="Unassembled WGS sequence"/>
</dbReference>
<feature type="region of interest" description="Disordered" evidence="1">
    <location>
        <begin position="315"/>
        <end position="343"/>
    </location>
</feature>
<evidence type="ECO:0008006" key="5">
    <source>
        <dbReference type="Google" id="ProtNLM"/>
    </source>
</evidence>
<organism evidence="3 4">
    <name type="scientific">Nocardia vulneris</name>
    <dbReference type="NCBI Taxonomy" id="1141657"/>
    <lineage>
        <taxon>Bacteria</taxon>
        <taxon>Bacillati</taxon>
        <taxon>Actinomycetota</taxon>
        <taxon>Actinomycetes</taxon>
        <taxon>Mycobacteriales</taxon>
        <taxon>Nocardiaceae</taxon>
        <taxon>Nocardia</taxon>
    </lineage>
</organism>
<evidence type="ECO:0000313" key="3">
    <source>
        <dbReference type="EMBL" id="KIA61549.1"/>
    </source>
</evidence>
<proteinExistence type="predicted"/>
<dbReference type="InterPro" id="IPR023840">
    <property type="entry name" value="T7SS_Rv3446c"/>
</dbReference>
<feature type="compositionally biased region" description="Pro residues" evidence="1">
    <location>
        <begin position="325"/>
        <end position="343"/>
    </location>
</feature>
<sequence>MSTVELVVTETRVWARSAATHWDGPPSIVLGSNGFDLVVGESLTPPTQVSSVVQHVSAEAVALLPRIPSVADGMAAVFSTAMENLRVAAPCERITVICPTEWGPARRAVLEQAARRWTGEVRFEELAVRAVAADDGTSHSRRTLVLEFGALTTTAATVLRSHEGVRLESCAHEPNLALAEVLPESRGFDELVTVISRLLDGQQVELAQVVGLAEQTKFEVLRAAVQQSCGPGVELRSIAGPDLIRGKQTEPVPVPESAPVGPPPDWMQPLRERAAAQQPRRRGTAYVGVAVVAMVVVAAAVVGGVLLLNRSSDTTTAAPTTMLPPSGPTVGPPPPFGAPPPPGGEPEVFGRVRFQVPDGWHLATPPDATGRARVELSPDDGARMRIIVTQTQVAFGAGYEQVASNLEAQIGQRPPGVLTDLKRDVVFGGRSGLAYRERPGDGSTVNWHVLLEYGIQLSIGCQYVGDGWNALSTTCDRFGGSVRVVP</sequence>
<feature type="compositionally biased region" description="Pro residues" evidence="1">
    <location>
        <begin position="252"/>
        <end position="266"/>
    </location>
</feature>
<protein>
    <recommendedName>
        <fullName evidence="5">Type VII secretion-associated protein</fullName>
    </recommendedName>
</protein>
<feature type="region of interest" description="Disordered" evidence="1">
    <location>
        <begin position="245"/>
        <end position="266"/>
    </location>
</feature>
<keyword evidence="2" id="KW-0472">Membrane</keyword>
<gene>
    <name evidence="3" type="ORF">FG87_30100</name>
</gene>
<name>A0ABR4Z935_9NOCA</name>
<evidence type="ECO:0000256" key="1">
    <source>
        <dbReference type="SAM" id="MobiDB-lite"/>
    </source>
</evidence>
<feature type="transmembrane region" description="Helical" evidence="2">
    <location>
        <begin position="285"/>
        <end position="308"/>
    </location>
</feature>
<evidence type="ECO:0000256" key="2">
    <source>
        <dbReference type="SAM" id="Phobius"/>
    </source>
</evidence>